<comment type="caution">
    <text evidence="2">The sequence shown here is derived from an EMBL/GenBank/DDBJ whole genome shotgun (WGS) entry which is preliminary data.</text>
</comment>
<evidence type="ECO:0008006" key="4">
    <source>
        <dbReference type="Google" id="ProtNLM"/>
    </source>
</evidence>
<reference evidence="2 3" key="1">
    <citation type="submission" date="2019-07" db="EMBL/GenBank/DDBJ databases">
        <title>Whole genome shotgun sequence of Myxococcus fulvus NBRC 100333.</title>
        <authorList>
            <person name="Hosoyama A."/>
            <person name="Uohara A."/>
            <person name="Ohji S."/>
            <person name="Ichikawa N."/>
        </authorList>
    </citation>
    <scope>NUCLEOTIDE SEQUENCE [LARGE SCALE GENOMIC DNA]</scope>
    <source>
        <strain evidence="2 3">NBRC 100333</strain>
    </source>
</reference>
<dbReference type="STRING" id="1334629.MFUL124B02_07955"/>
<gene>
    <name evidence="2" type="ORF">MFU01_00800</name>
</gene>
<organism evidence="2 3">
    <name type="scientific">Myxococcus fulvus</name>
    <dbReference type="NCBI Taxonomy" id="33"/>
    <lineage>
        <taxon>Bacteria</taxon>
        <taxon>Pseudomonadati</taxon>
        <taxon>Myxococcota</taxon>
        <taxon>Myxococcia</taxon>
        <taxon>Myxococcales</taxon>
        <taxon>Cystobacterineae</taxon>
        <taxon>Myxococcaceae</taxon>
        <taxon>Myxococcus</taxon>
    </lineage>
</organism>
<dbReference type="EMBL" id="BJXR01000002">
    <property type="protein sequence ID" value="GEN05043.1"/>
    <property type="molecule type" value="Genomic_DNA"/>
</dbReference>
<evidence type="ECO:0000313" key="3">
    <source>
        <dbReference type="Proteomes" id="UP000321514"/>
    </source>
</evidence>
<feature type="chain" id="PRO_5021957895" description="Outer membrane protein beta-barrel domain-containing protein" evidence="1">
    <location>
        <begin position="32"/>
        <end position="185"/>
    </location>
</feature>
<protein>
    <recommendedName>
        <fullName evidence="4">Outer membrane protein beta-barrel domain-containing protein</fullName>
    </recommendedName>
</protein>
<accession>A0A511SUS5</accession>
<feature type="signal peptide" evidence="1">
    <location>
        <begin position="1"/>
        <end position="31"/>
    </location>
</feature>
<proteinExistence type="predicted"/>
<name>A0A511SUS5_MYXFU</name>
<dbReference type="Proteomes" id="UP000321514">
    <property type="component" value="Unassembled WGS sequence"/>
</dbReference>
<dbReference type="AlphaFoldDB" id="A0A511SUS5"/>
<sequence>MACGLLSRTAMRRLHPLLACLCGLLASRVQAQPPARSLGVTVFPVGAYVLSDTEGGREAGYSAGLAWSYRREASLLEVGGHVASSRQLTEATPMSLRITPPGPRRVRPYLGLGLSLMVAHALREEGATRSLQLGAELCGGFDVELGGGLFLSAEARYQNFSATGSPFAGERQALSSGFLGLGMHL</sequence>
<evidence type="ECO:0000313" key="2">
    <source>
        <dbReference type="EMBL" id="GEN05043.1"/>
    </source>
</evidence>
<evidence type="ECO:0000256" key="1">
    <source>
        <dbReference type="SAM" id="SignalP"/>
    </source>
</evidence>
<keyword evidence="1" id="KW-0732">Signal</keyword>